<keyword evidence="2" id="KW-1185">Reference proteome</keyword>
<evidence type="ECO:0000313" key="1">
    <source>
        <dbReference type="EMBL" id="KAL0938617.1"/>
    </source>
</evidence>
<evidence type="ECO:0000313" key="2">
    <source>
        <dbReference type="Proteomes" id="UP000805649"/>
    </source>
</evidence>
<gene>
    <name evidence="1" type="ORF">CTRU02_205227</name>
</gene>
<protein>
    <submittedName>
        <fullName evidence="1">Uncharacterized protein</fullName>
    </submittedName>
</protein>
<proteinExistence type="predicted"/>
<sequence length="77" mass="8474">MLALEVDSCGFGTVNVRCAYNGLGSHIFLNPANDSHQHILVRVKARNTLCLIANEGRTWATSTVCHARYTEESVKLV</sequence>
<organism evidence="1 2">
    <name type="scientific">Colletotrichum truncatum</name>
    <name type="common">Anthracnose fungus</name>
    <name type="synonym">Colletotrichum capsici</name>
    <dbReference type="NCBI Taxonomy" id="5467"/>
    <lineage>
        <taxon>Eukaryota</taxon>
        <taxon>Fungi</taxon>
        <taxon>Dikarya</taxon>
        <taxon>Ascomycota</taxon>
        <taxon>Pezizomycotina</taxon>
        <taxon>Sordariomycetes</taxon>
        <taxon>Hypocreomycetidae</taxon>
        <taxon>Glomerellales</taxon>
        <taxon>Glomerellaceae</taxon>
        <taxon>Colletotrichum</taxon>
        <taxon>Colletotrichum truncatum species complex</taxon>
    </lineage>
</organism>
<name>A0ACC3Z3E1_COLTU</name>
<dbReference type="EMBL" id="VUJX02000003">
    <property type="protein sequence ID" value="KAL0938617.1"/>
    <property type="molecule type" value="Genomic_DNA"/>
</dbReference>
<reference evidence="1 2" key="1">
    <citation type="journal article" date="2020" name="Phytopathology">
        <title>Genome Sequence Resources of Colletotrichum truncatum, C. plurivorum, C. musicola, and C. sojae: Four Species Pathogenic to Soybean (Glycine max).</title>
        <authorList>
            <person name="Rogerio F."/>
            <person name="Boufleur T.R."/>
            <person name="Ciampi-Guillardi M."/>
            <person name="Sukno S.A."/>
            <person name="Thon M.R."/>
            <person name="Massola Junior N.S."/>
            <person name="Baroncelli R."/>
        </authorList>
    </citation>
    <scope>NUCLEOTIDE SEQUENCE [LARGE SCALE GENOMIC DNA]</scope>
    <source>
        <strain evidence="1 2">CMES1059</strain>
    </source>
</reference>
<dbReference type="Proteomes" id="UP000805649">
    <property type="component" value="Unassembled WGS sequence"/>
</dbReference>
<accession>A0ACC3Z3E1</accession>
<comment type="caution">
    <text evidence="1">The sequence shown here is derived from an EMBL/GenBank/DDBJ whole genome shotgun (WGS) entry which is preliminary data.</text>
</comment>